<keyword evidence="2" id="KW-1185">Reference proteome</keyword>
<evidence type="ECO:0000313" key="2">
    <source>
        <dbReference type="Proteomes" id="UP000002156"/>
    </source>
</evidence>
<organism evidence="1 2">
    <name type="scientific">Thermoanaerobacter pseudethanolicus (strain ATCC 33223 / 39E)</name>
    <name type="common">Clostridium thermohydrosulfuricum</name>
    <dbReference type="NCBI Taxonomy" id="340099"/>
    <lineage>
        <taxon>Bacteria</taxon>
        <taxon>Bacillati</taxon>
        <taxon>Bacillota</taxon>
        <taxon>Clostridia</taxon>
        <taxon>Thermoanaerobacterales</taxon>
        <taxon>Thermoanaerobacteraceae</taxon>
        <taxon>Thermoanaerobacter</taxon>
    </lineage>
</organism>
<evidence type="ECO:0000313" key="1">
    <source>
        <dbReference type="EMBL" id="ABY95848.1"/>
    </source>
</evidence>
<proteinExistence type="predicted"/>
<dbReference type="HOGENOM" id="CLU_1408144_0_0_9"/>
<dbReference type="Proteomes" id="UP000002156">
    <property type="component" value="Chromosome"/>
</dbReference>
<dbReference type="KEGG" id="tpd:Teth39_2227"/>
<sequence precursor="true">MILLATGIEALDKKLSDVLPNTAAVYYREAVFNFNFDTLIFSEALTGSLPAENLLFEVRKRGRRVIFLAGESINKDLTAKLFIMGIYDLVFEPVTAEKVKEVLEKPRNFGDVSYLLTDLTISELKIESFAKSIETAKKQIEGIIKFLGESYRCTDLNEGLLEIEKLLVKEVLYEQDY</sequence>
<evidence type="ECO:0008006" key="3">
    <source>
        <dbReference type="Google" id="ProtNLM"/>
    </source>
</evidence>
<dbReference type="eggNOG" id="COG0745">
    <property type="taxonomic scope" value="Bacteria"/>
</dbReference>
<dbReference type="EMBL" id="CP000924">
    <property type="protein sequence ID" value="ABY95848.1"/>
    <property type="molecule type" value="Genomic_DNA"/>
</dbReference>
<reference evidence="2" key="1">
    <citation type="submission" date="2008-01" db="EMBL/GenBank/DDBJ databases">
        <title>Complete sequence of Thermoanaerobacter pseudethanolicus 39E.</title>
        <authorList>
            <person name="Copeland A."/>
            <person name="Lucas S."/>
            <person name="Lapidus A."/>
            <person name="Barry K."/>
            <person name="Glavina del Rio T."/>
            <person name="Dalin E."/>
            <person name="Tice H."/>
            <person name="Pitluck S."/>
            <person name="Bruce D."/>
            <person name="Goodwin L."/>
            <person name="Saunders E."/>
            <person name="Brettin T."/>
            <person name="Detter J.C."/>
            <person name="Han C."/>
            <person name="Schmutz J."/>
            <person name="Larimer F."/>
            <person name="Land M."/>
            <person name="Hauser L."/>
            <person name="Kyrpides N."/>
            <person name="Lykidis A."/>
            <person name="Hemme C."/>
            <person name="Fields M.W."/>
            <person name="He Z."/>
            <person name="Zhou J."/>
            <person name="Richardson P."/>
        </authorList>
    </citation>
    <scope>NUCLEOTIDE SEQUENCE [LARGE SCALE GENOMIC DNA]</scope>
    <source>
        <strain evidence="2">ATCC 33223 / DSM 2355 / 39E</strain>
    </source>
</reference>
<name>B0K828_THEP3</name>
<dbReference type="RefSeq" id="WP_012269801.1">
    <property type="nucleotide sequence ID" value="NC_010321.1"/>
</dbReference>
<dbReference type="AlphaFoldDB" id="B0K828"/>
<accession>B0K828</accession>
<gene>
    <name evidence="1" type="ordered locus">Teth39_2227</name>
</gene>
<protein>
    <recommendedName>
        <fullName evidence="3">Response regulator receiver protein</fullName>
    </recommendedName>
</protein>
<dbReference type="STRING" id="340099.Teth39_2227"/>